<gene>
    <name evidence="3" type="ORF">HMPREF0220_0258</name>
</gene>
<organism evidence="3 4">
    <name type="scientific">Clostridioides difficile NAP08</name>
    <dbReference type="NCBI Taxonomy" id="525259"/>
    <lineage>
        <taxon>Bacteria</taxon>
        <taxon>Bacillati</taxon>
        <taxon>Bacillota</taxon>
        <taxon>Clostridia</taxon>
        <taxon>Peptostreptococcales</taxon>
        <taxon>Peptostreptococcaceae</taxon>
        <taxon>Clostridioides</taxon>
    </lineage>
</organism>
<reference evidence="3 4" key="1">
    <citation type="submission" date="2010-05" db="EMBL/GenBank/DDBJ databases">
        <authorList>
            <person name="Qin X."/>
            <person name="Bachman B."/>
            <person name="Battles P."/>
            <person name="Bell A."/>
            <person name="Bess C."/>
            <person name="Bickham C."/>
            <person name="Chaboub L."/>
            <person name="Chen D."/>
            <person name="Coyle M."/>
            <person name="Deiros D.R."/>
            <person name="Dinh H."/>
            <person name="Forbes L."/>
            <person name="Fowler G."/>
            <person name="Francisco L."/>
            <person name="Fu Q."/>
            <person name="Gubbala S."/>
            <person name="Hale W."/>
            <person name="Han Y."/>
            <person name="Hemphill L."/>
            <person name="Highlander S.K."/>
            <person name="Hirani K."/>
            <person name="Hogues M."/>
            <person name="Jackson L."/>
            <person name="Jakkamsetti A."/>
            <person name="Javaid M."/>
            <person name="Jiang H."/>
            <person name="Korchina V."/>
            <person name="Kovar C."/>
            <person name="Lara F."/>
            <person name="Lee S."/>
            <person name="Mata R."/>
            <person name="Mathew T."/>
            <person name="Moen C."/>
            <person name="Morales K."/>
            <person name="Munidasa M."/>
            <person name="Nazareth L."/>
            <person name="Ngo R."/>
            <person name="Nguyen L."/>
            <person name="Okwuonu G."/>
            <person name="Ongeri F."/>
            <person name="Patil S."/>
            <person name="Petrosino J."/>
            <person name="Pham C."/>
            <person name="Pham P."/>
            <person name="Pu L.-L."/>
            <person name="Puazo M."/>
            <person name="Raj R."/>
            <person name="Reid J."/>
            <person name="Rouhana J."/>
            <person name="Saada N."/>
            <person name="Shang Y."/>
            <person name="Simmons D."/>
            <person name="Thornton R."/>
            <person name="Warren J."/>
            <person name="Weissenberger G."/>
            <person name="Zhang J."/>
            <person name="Zhang L."/>
            <person name="Zhou C."/>
            <person name="Zhu D."/>
            <person name="Muzny D."/>
            <person name="Worley K."/>
            <person name="Gibbs R."/>
        </authorList>
    </citation>
    <scope>NUCLEOTIDE SEQUENCE [LARGE SCALE GENOMIC DNA]</scope>
    <source>
        <strain evidence="3 4">NAP08</strain>
    </source>
</reference>
<sequence length="237" mass="27750">MEILSNKKDNFDITDDMLQEIIPIATKIILDDLPSDDELNHIFSKSFERKMKKLIKQQKRSSLTNKIIFYSKRTAIVFLIVLASLFTITMSSEALRTRLYELVIRVYEDLTSFVFSTNDGEESLNLKIIEPKYIPNDFKEVDRVDNFIINYKNKNNIEINYMFCEISSNSIILDTENAKVENISINGNRAKYIEKGTSIQLFWNDKNCIYLLSTDCYKEDLLKKYKNELIKMGKSIK</sequence>
<comment type="caution">
    <text evidence="3">The sequence shown here is derived from an EMBL/GenBank/DDBJ whole genome shotgun (WGS) entry which is preliminary data.</text>
</comment>
<dbReference type="Proteomes" id="UP000003227">
    <property type="component" value="Unassembled WGS sequence"/>
</dbReference>
<dbReference type="RefSeq" id="WP_003417535.1">
    <property type="nucleotide sequence ID" value="NZ_GG770712.1"/>
</dbReference>
<evidence type="ECO:0000259" key="2">
    <source>
        <dbReference type="Pfam" id="PF14285"/>
    </source>
</evidence>
<dbReference type="EMBL" id="ADNX01000005">
    <property type="protein sequence ID" value="EFH08853.1"/>
    <property type="molecule type" value="Genomic_DNA"/>
</dbReference>
<evidence type="ECO:0000256" key="1">
    <source>
        <dbReference type="SAM" id="Phobius"/>
    </source>
</evidence>
<name>D5Q026_CLODI</name>
<dbReference type="AlphaFoldDB" id="D5Q026"/>
<accession>D5Q026</accession>
<keyword evidence="1" id="KW-0812">Transmembrane</keyword>
<feature type="transmembrane region" description="Helical" evidence="1">
    <location>
        <begin position="67"/>
        <end position="88"/>
    </location>
</feature>
<keyword evidence="1" id="KW-0472">Membrane</keyword>
<dbReference type="InterPro" id="IPR025377">
    <property type="entry name" value="DUF4367"/>
</dbReference>
<dbReference type="Pfam" id="PF14285">
    <property type="entry name" value="DUF4367"/>
    <property type="match status" value="1"/>
</dbReference>
<keyword evidence="1" id="KW-1133">Transmembrane helix</keyword>
<evidence type="ECO:0000313" key="3">
    <source>
        <dbReference type="EMBL" id="EFH08853.1"/>
    </source>
</evidence>
<dbReference type="HOGENOM" id="CLU_103749_0_0_9"/>
<feature type="domain" description="DUF4367" evidence="2">
    <location>
        <begin position="129"/>
        <end position="223"/>
    </location>
</feature>
<evidence type="ECO:0000313" key="4">
    <source>
        <dbReference type="Proteomes" id="UP000003227"/>
    </source>
</evidence>
<proteinExistence type="predicted"/>
<protein>
    <recommendedName>
        <fullName evidence="2">DUF4367 domain-containing protein</fullName>
    </recommendedName>
</protein>